<dbReference type="AlphaFoldDB" id="A0A699L7N7"/>
<dbReference type="PANTHER" id="PTHR31541:SF60">
    <property type="entry name" value="TF-B3 DOMAIN-CONTAINING PROTEIN"/>
    <property type="match status" value="1"/>
</dbReference>
<gene>
    <name evidence="6" type="ORF">Tci_692996</name>
</gene>
<evidence type="ECO:0000256" key="4">
    <source>
        <dbReference type="ARBA" id="ARBA00023163"/>
    </source>
</evidence>
<dbReference type="PANTHER" id="PTHR31541">
    <property type="entry name" value="B3 DOMAIN PLANT PROTEIN-RELATED"/>
    <property type="match status" value="1"/>
</dbReference>
<evidence type="ECO:0000256" key="5">
    <source>
        <dbReference type="ARBA" id="ARBA00023242"/>
    </source>
</evidence>
<dbReference type="GO" id="GO:0003677">
    <property type="term" value="F:DNA binding"/>
    <property type="evidence" value="ECO:0007669"/>
    <property type="project" value="UniProtKB-KW"/>
</dbReference>
<dbReference type="GO" id="GO:0005634">
    <property type="term" value="C:nucleus"/>
    <property type="evidence" value="ECO:0007669"/>
    <property type="project" value="UniProtKB-SubCell"/>
</dbReference>
<protein>
    <recommendedName>
        <fullName evidence="7">B3 domain-containing protein, DNA-binding pseudobarrel domain protein</fullName>
    </recommendedName>
</protein>
<dbReference type="EMBL" id="BKCJ010576185">
    <property type="protein sequence ID" value="GFB21025.1"/>
    <property type="molecule type" value="Genomic_DNA"/>
</dbReference>
<evidence type="ECO:0000256" key="1">
    <source>
        <dbReference type="ARBA" id="ARBA00004123"/>
    </source>
</evidence>
<proteinExistence type="predicted"/>
<evidence type="ECO:0008006" key="7">
    <source>
        <dbReference type="Google" id="ProtNLM"/>
    </source>
</evidence>
<comment type="caution">
    <text evidence="6">The sequence shown here is derived from an EMBL/GenBank/DDBJ whole genome shotgun (WGS) entry which is preliminary data.</text>
</comment>
<keyword evidence="5" id="KW-0539">Nucleus</keyword>
<dbReference type="Gene3D" id="2.40.330.10">
    <property type="entry name" value="DNA-binding pseudobarrel domain"/>
    <property type="match status" value="1"/>
</dbReference>
<sequence>MSSSFTNLPSEAKPEFIVLSLGVKAPVTTSSFIHHSRLLKKKRRSQHQELVNATKSFTLHLSPSNSAPVPTSNEVTERLQKFITGDEINGSEPKLVIQKVLYKSDLKQDQNRLSLPLKKLETEDFLTIEEKLALENENEIEVRLVGPTLKMYKEPMRLVIWNMTYTRNLVLKTNWYRFVEENKEHLKELSKIQLWSFRKDQQLCFAIAVVARPPEGLNSVAN</sequence>
<evidence type="ECO:0000256" key="3">
    <source>
        <dbReference type="ARBA" id="ARBA00023125"/>
    </source>
</evidence>
<organism evidence="6">
    <name type="scientific">Tanacetum cinerariifolium</name>
    <name type="common">Dalmatian daisy</name>
    <name type="synonym">Chrysanthemum cinerariifolium</name>
    <dbReference type="NCBI Taxonomy" id="118510"/>
    <lineage>
        <taxon>Eukaryota</taxon>
        <taxon>Viridiplantae</taxon>
        <taxon>Streptophyta</taxon>
        <taxon>Embryophyta</taxon>
        <taxon>Tracheophyta</taxon>
        <taxon>Spermatophyta</taxon>
        <taxon>Magnoliopsida</taxon>
        <taxon>eudicotyledons</taxon>
        <taxon>Gunneridae</taxon>
        <taxon>Pentapetalae</taxon>
        <taxon>asterids</taxon>
        <taxon>campanulids</taxon>
        <taxon>Asterales</taxon>
        <taxon>Asteraceae</taxon>
        <taxon>Asteroideae</taxon>
        <taxon>Anthemideae</taxon>
        <taxon>Anthemidinae</taxon>
        <taxon>Tanacetum</taxon>
    </lineage>
</organism>
<keyword evidence="4" id="KW-0804">Transcription</keyword>
<accession>A0A699L7N7</accession>
<evidence type="ECO:0000313" key="6">
    <source>
        <dbReference type="EMBL" id="GFB21025.1"/>
    </source>
</evidence>
<keyword evidence="3" id="KW-0238">DNA-binding</keyword>
<dbReference type="InterPro" id="IPR005508">
    <property type="entry name" value="At2g31720-like"/>
</dbReference>
<name>A0A699L7N7_TANCI</name>
<dbReference type="InterPro" id="IPR015300">
    <property type="entry name" value="DNA-bd_pseudobarrel_sf"/>
</dbReference>
<keyword evidence="2" id="KW-0805">Transcription regulation</keyword>
<dbReference type="SUPFAM" id="SSF101936">
    <property type="entry name" value="DNA-binding pseudobarrel domain"/>
    <property type="match status" value="1"/>
</dbReference>
<comment type="subcellular location">
    <subcellularLocation>
        <location evidence="1">Nucleus</location>
    </subcellularLocation>
</comment>
<evidence type="ECO:0000256" key="2">
    <source>
        <dbReference type="ARBA" id="ARBA00023015"/>
    </source>
</evidence>
<dbReference type="Pfam" id="PF03754">
    <property type="entry name" value="At2g31720-like"/>
    <property type="match status" value="1"/>
</dbReference>
<reference evidence="6" key="1">
    <citation type="journal article" date="2019" name="Sci. Rep.">
        <title>Draft genome of Tanacetum cinerariifolium, the natural source of mosquito coil.</title>
        <authorList>
            <person name="Yamashiro T."/>
            <person name="Shiraishi A."/>
            <person name="Satake H."/>
            <person name="Nakayama K."/>
        </authorList>
    </citation>
    <scope>NUCLEOTIDE SEQUENCE</scope>
</reference>